<keyword evidence="1" id="KW-1185">Reference proteome</keyword>
<organism evidence="1 2">
    <name type="scientific">Populus euphratica</name>
    <name type="common">Euphrates poplar</name>
    <dbReference type="NCBI Taxonomy" id="75702"/>
    <lineage>
        <taxon>Eukaryota</taxon>
        <taxon>Viridiplantae</taxon>
        <taxon>Streptophyta</taxon>
        <taxon>Embryophyta</taxon>
        <taxon>Tracheophyta</taxon>
        <taxon>Spermatophyta</taxon>
        <taxon>Magnoliopsida</taxon>
        <taxon>eudicotyledons</taxon>
        <taxon>Gunneridae</taxon>
        <taxon>Pentapetalae</taxon>
        <taxon>rosids</taxon>
        <taxon>fabids</taxon>
        <taxon>Malpighiales</taxon>
        <taxon>Salicaceae</taxon>
        <taxon>Saliceae</taxon>
        <taxon>Populus</taxon>
    </lineage>
</organism>
<protein>
    <submittedName>
        <fullName evidence="2">3-oxo-Delta(4,5)-steroid 5-beta-reductase-like</fullName>
    </submittedName>
</protein>
<sequence>MSDARVLAEQQIWAAVTEGAKNQAFNCTNGDVFTWKSLWKVLCEVFDVGFVACEESDEKFDWLGMMKGKGKMWDEIVEKYELLETKIEDITCFEALNVVLNYRFQHFCSMIKSREFGFLGYADTLKSIQMWVGRLGAMKMIPRR</sequence>
<dbReference type="Proteomes" id="UP000694918">
    <property type="component" value="Unplaced"/>
</dbReference>
<dbReference type="GeneID" id="105134445"/>
<dbReference type="RefSeq" id="XP_011037154.1">
    <property type="nucleotide sequence ID" value="XM_011038852.1"/>
</dbReference>
<dbReference type="PANTHER" id="PTHR32487">
    <property type="entry name" value="3-OXO-DELTA(4,5)-STEROID 5-BETA-REDUCTASE"/>
    <property type="match status" value="1"/>
</dbReference>
<dbReference type="KEGG" id="peu:105134445"/>
<dbReference type="Gene3D" id="3.40.50.720">
    <property type="entry name" value="NAD(P)-binding Rossmann-like Domain"/>
    <property type="match status" value="1"/>
</dbReference>
<accession>A0AAJ6XZT5</accession>
<reference evidence="2" key="1">
    <citation type="submission" date="2025-08" db="UniProtKB">
        <authorList>
            <consortium name="RefSeq"/>
        </authorList>
    </citation>
    <scope>IDENTIFICATION</scope>
</reference>
<dbReference type="AlphaFoldDB" id="A0AAJ6XZT5"/>
<dbReference type="SUPFAM" id="SSF51735">
    <property type="entry name" value="NAD(P)-binding Rossmann-fold domains"/>
    <property type="match status" value="1"/>
</dbReference>
<dbReference type="InterPro" id="IPR036291">
    <property type="entry name" value="NAD(P)-bd_dom_sf"/>
</dbReference>
<proteinExistence type="predicted"/>
<evidence type="ECO:0000313" key="1">
    <source>
        <dbReference type="Proteomes" id="UP000694918"/>
    </source>
</evidence>
<evidence type="ECO:0000313" key="2">
    <source>
        <dbReference type="RefSeq" id="XP_011037154.1"/>
    </source>
</evidence>
<dbReference type="PANTHER" id="PTHR32487:SF13">
    <property type="entry name" value="LOW QUALITY PROTEIN: IRIDOID SYNTHASE-LIKE"/>
    <property type="match status" value="1"/>
</dbReference>
<gene>
    <name evidence="2" type="primary">LOC105134445</name>
</gene>
<name>A0AAJ6XZT5_POPEU</name>